<evidence type="ECO:0000256" key="1">
    <source>
        <dbReference type="ARBA" id="ARBA00006643"/>
    </source>
</evidence>
<feature type="repeat" description="PPR" evidence="3">
    <location>
        <begin position="63"/>
        <end position="97"/>
    </location>
</feature>
<dbReference type="FunFam" id="1.25.40.10:FF:000436">
    <property type="entry name" value="Pentatricopeptide repeat-containing protein At5g39350 family"/>
    <property type="match status" value="1"/>
</dbReference>
<reference evidence="4 5" key="1">
    <citation type="submission" date="2020-08" db="EMBL/GenBank/DDBJ databases">
        <title>Plant Genome Project.</title>
        <authorList>
            <person name="Zhang R.-G."/>
        </authorList>
    </citation>
    <scope>NUCLEOTIDE SEQUENCE [LARGE SCALE GENOMIC DNA]</scope>
    <source>
        <tissue evidence="4">Rhizome</tissue>
    </source>
</reference>
<dbReference type="InterPro" id="IPR002885">
    <property type="entry name" value="PPR_rpt"/>
</dbReference>
<evidence type="ECO:0000256" key="2">
    <source>
        <dbReference type="ARBA" id="ARBA00022737"/>
    </source>
</evidence>
<protein>
    <recommendedName>
        <fullName evidence="6">Pentatricopeptide repeat-containing protein</fullName>
    </recommendedName>
</protein>
<evidence type="ECO:0000313" key="4">
    <source>
        <dbReference type="EMBL" id="KAG6525680.1"/>
    </source>
</evidence>
<evidence type="ECO:0000313" key="5">
    <source>
        <dbReference type="Proteomes" id="UP000734854"/>
    </source>
</evidence>
<dbReference type="Pfam" id="PF13041">
    <property type="entry name" value="PPR_2"/>
    <property type="match status" value="3"/>
</dbReference>
<comment type="caution">
    <text evidence="4">The sequence shown here is derived from an EMBL/GenBank/DDBJ whole genome shotgun (WGS) entry which is preliminary data.</text>
</comment>
<dbReference type="Pfam" id="PF20431">
    <property type="entry name" value="E_motif"/>
    <property type="match status" value="1"/>
</dbReference>
<accession>A0A8J5HJN5</accession>
<dbReference type="GO" id="GO:0009451">
    <property type="term" value="P:RNA modification"/>
    <property type="evidence" value="ECO:0007669"/>
    <property type="project" value="InterPro"/>
</dbReference>
<dbReference type="Pfam" id="PF01535">
    <property type="entry name" value="PPR"/>
    <property type="match status" value="4"/>
</dbReference>
<name>A0A8J5HJN5_ZINOF</name>
<dbReference type="AlphaFoldDB" id="A0A8J5HJN5"/>
<dbReference type="EMBL" id="JACMSC010000004">
    <property type="protein sequence ID" value="KAG6525680.1"/>
    <property type="molecule type" value="Genomic_DNA"/>
</dbReference>
<dbReference type="Proteomes" id="UP000734854">
    <property type="component" value="Unassembled WGS sequence"/>
</dbReference>
<feature type="repeat" description="PPR" evidence="3">
    <location>
        <begin position="435"/>
        <end position="469"/>
    </location>
</feature>
<evidence type="ECO:0000256" key="3">
    <source>
        <dbReference type="PROSITE-ProRule" id="PRU00708"/>
    </source>
</evidence>
<dbReference type="NCBIfam" id="TIGR00756">
    <property type="entry name" value="PPR"/>
    <property type="match status" value="5"/>
</dbReference>
<feature type="repeat" description="PPR" evidence="3">
    <location>
        <begin position="400"/>
        <end position="434"/>
    </location>
</feature>
<dbReference type="PANTHER" id="PTHR47926">
    <property type="entry name" value="PENTATRICOPEPTIDE REPEAT-CONTAINING PROTEIN"/>
    <property type="match status" value="1"/>
</dbReference>
<comment type="similarity">
    <text evidence="1">Belongs to the PPR family. PCMP-H subfamily.</text>
</comment>
<dbReference type="GO" id="GO:0003729">
    <property type="term" value="F:mRNA binding"/>
    <property type="evidence" value="ECO:0007669"/>
    <property type="project" value="UniProtKB-ARBA"/>
</dbReference>
<dbReference type="FunFam" id="1.25.40.10:FF:000690">
    <property type="entry name" value="Pentatricopeptide repeat-containing protein"/>
    <property type="match status" value="1"/>
</dbReference>
<dbReference type="InterPro" id="IPR046848">
    <property type="entry name" value="E_motif"/>
</dbReference>
<gene>
    <name evidence="4" type="ORF">ZIOFF_015646</name>
</gene>
<dbReference type="PROSITE" id="PS51375">
    <property type="entry name" value="PPR"/>
    <property type="match status" value="5"/>
</dbReference>
<dbReference type="PANTHER" id="PTHR47926:SF537">
    <property type="entry name" value="PENTACOTRIPEPTIDE-REPEAT REGION OF PRORP DOMAIN-CONTAINING PROTEIN"/>
    <property type="match status" value="1"/>
</dbReference>
<dbReference type="OrthoDB" id="1865464at2759"/>
<feature type="repeat" description="PPR" evidence="3">
    <location>
        <begin position="299"/>
        <end position="333"/>
    </location>
</feature>
<dbReference type="InterPro" id="IPR046960">
    <property type="entry name" value="PPR_At4g14850-like_plant"/>
</dbReference>
<keyword evidence="2" id="KW-0677">Repeat</keyword>
<dbReference type="FunFam" id="1.25.40.10:FF:000344">
    <property type="entry name" value="Pentatricopeptide repeat-containing protein"/>
    <property type="match status" value="1"/>
</dbReference>
<organism evidence="4 5">
    <name type="scientific">Zingiber officinale</name>
    <name type="common">Ginger</name>
    <name type="synonym">Amomum zingiber</name>
    <dbReference type="NCBI Taxonomy" id="94328"/>
    <lineage>
        <taxon>Eukaryota</taxon>
        <taxon>Viridiplantae</taxon>
        <taxon>Streptophyta</taxon>
        <taxon>Embryophyta</taxon>
        <taxon>Tracheophyta</taxon>
        <taxon>Spermatophyta</taxon>
        <taxon>Magnoliopsida</taxon>
        <taxon>Liliopsida</taxon>
        <taxon>Zingiberales</taxon>
        <taxon>Zingiberaceae</taxon>
        <taxon>Zingiber</taxon>
    </lineage>
</organism>
<keyword evidence="5" id="KW-1185">Reference proteome</keyword>
<proteinExistence type="inferred from homology"/>
<evidence type="ECO:0008006" key="6">
    <source>
        <dbReference type="Google" id="ProtNLM"/>
    </source>
</evidence>
<feature type="repeat" description="PPR" evidence="3">
    <location>
        <begin position="164"/>
        <end position="198"/>
    </location>
</feature>
<sequence>MSSSRPLLGLVRRATTSSHARQVHAQIILCGLPLHNHLLCKLAELRSSDYALAVFRRLPSPPNDHAYASLIRAFSASGPFDFALSLYSRMLLEGVRPTNFTYPPLLNSCSALSSANLGRQVHAHVVKLGFIFDLYVGNSLIDMYSKCLLIDDAHQVLEDMPVSDEVSYNSLISGYARVGDMNTARSVFEEMPHAQNVVCWTALIDGFGKHGMISEMLDIFKRMLVSAEHVLPNSATMVCLLSACANASNWEVGKWVAGFIEVNMITLDSFLSTALVDMYARCGDIGKARKVFDSICDRNVGLWNAMITGYLHGGSPEDAVRLYHHMRKLSVEPNEITMVNLLSACASLGALDLGREVHRTLARKRMQMNVILATALVDMYSKCGGINDACLVYVKAPNKDVVLWNAMISGLTVHGYGKDALTVFVKMERLGVRPNDSTFVSVLSACSHSGLVEEGKANFHKLLDYGLNPKVEHYACLVDLLGRAGDLSEAVALIQRMVVPPNSVIWSSLLSACRIHGNAQLASEVGRLVLSSGEASLGCCKLLSNIFASVSSWTDVARVRKLIHEKAMMNISSCSWIEVHGTVYRFLVEDTKLVRYQQLYTMLTILMRQLGDEGYQPDSDNLGEHV</sequence>